<dbReference type="Proteomes" id="UP000188324">
    <property type="component" value="Chromosome"/>
</dbReference>
<dbReference type="CDD" id="cd05830">
    <property type="entry name" value="Sortase_E"/>
    <property type="match status" value="1"/>
</dbReference>
<evidence type="ECO:0000313" key="3">
    <source>
        <dbReference type="EMBL" id="AQP46141.1"/>
    </source>
</evidence>
<dbReference type="AlphaFoldDB" id="A0A1Q2CJ51"/>
<reference evidence="3 4" key="1">
    <citation type="journal article" date="2016" name="Int. J. Syst. Evol. Microbiol.">
        <title>Tessaracoccus flavus sp. nov., isolated from the drainage system of a lindane-producing factory.</title>
        <authorList>
            <person name="Kumari R."/>
            <person name="Singh P."/>
            <person name="Schumann P."/>
            <person name="Lal R."/>
        </authorList>
    </citation>
    <scope>NUCLEOTIDE SEQUENCE [LARGE SCALE GENOMIC DNA]</scope>
    <source>
        <strain evidence="3 4">RP1T</strain>
    </source>
</reference>
<dbReference type="EMBL" id="CP019605">
    <property type="protein sequence ID" value="AQP46141.1"/>
    <property type="molecule type" value="Genomic_DNA"/>
</dbReference>
<sequence>MSPLAVLGAVVLVVLLIAGGWAAWQFWGANLVAADDAAESVVSLRDGWSASPAVPDPDADPEAPPAVSQPAMGEPAWVLRIPRLNLEWPIVAGVDEADLRNGVGWYPSTALPGQAGNFALAGRRTTEGAPFRDLLTLGEGDEVIVETRAAVFTYTITAAPAALTVARSESWVLDPVPGHTDVVPTRALITLTTEEDLAPSDDISVGFGTLTMTETK</sequence>
<proteinExistence type="predicted"/>
<organism evidence="3 4">
    <name type="scientific">Tessaracoccus flavus</name>
    <dbReference type="NCBI Taxonomy" id="1610493"/>
    <lineage>
        <taxon>Bacteria</taxon>
        <taxon>Bacillati</taxon>
        <taxon>Actinomycetota</taxon>
        <taxon>Actinomycetes</taxon>
        <taxon>Propionibacteriales</taxon>
        <taxon>Propionibacteriaceae</taxon>
        <taxon>Tessaracoccus</taxon>
    </lineage>
</organism>
<evidence type="ECO:0000313" key="4">
    <source>
        <dbReference type="Proteomes" id="UP000188324"/>
    </source>
</evidence>
<keyword evidence="4" id="KW-1185">Reference proteome</keyword>
<dbReference type="Gene3D" id="2.40.260.10">
    <property type="entry name" value="Sortase"/>
    <property type="match status" value="1"/>
</dbReference>
<evidence type="ECO:0008006" key="5">
    <source>
        <dbReference type="Google" id="ProtNLM"/>
    </source>
</evidence>
<name>A0A1Q2CJ51_9ACTN</name>
<dbReference type="InterPro" id="IPR023365">
    <property type="entry name" value="Sortase_dom-sf"/>
</dbReference>
<feature type="region of interest" description="Disordered" evidence="2">
    <location>
        <begin position="49"/>
        <end position="70"/>
    </location>
</feature>
<dbReference type="STRING" id="1610493.RPIT_11600"/>
<protein>
    <recommendedName>
        <fullName evidence="5">Sortase A</fullName>
    </recommendedName>
</protein>
<dbReference type="InterPro" id="IPR005754">
    <property type="entry name" value="Sortase"/>
</dbReference>
<dbReference type="GO" id="GO:0016787">
    <property type="term" value="F:hydrolase activity"/>
    <property type="evidence" value="ECO:0007669"/>
    <property type="project" value="UniProtKB-KW"/>
</dbReference>
<dbReference type="NCBIfam" id="TIGR01076">
    <property type="entry name" value="sortase_fam"/>
    <property type="match status" value="1"/>
</dbReference>
<dbReference type="KEGG" id="tfl:RPIT_11600"/>
<evidence type="ECO:0000256" key="1">
    <source>
        <dbReference type="ARBA" id="ARBA00022801"/>
    </source>
</evidence>
<keyword evidence="1" id="KW-0378">Hydrolase</keyword>
<dbReference type="SUPFAM" id="SSF63817">
    <property type="entry name" value="Sortase"/>
    <property type="match status" value="1"/>
</dbReference>
<dbReference type="InterPro" id="IPR042003">
    <property type="entry name" value="Sortase_E"/>
</dbReference>
<evidence type="ECO:0000256" key="2">
    <source>
        <dbReference type="SAM" id="MobiDB-lite"/>
    </source>
</evidence>
<gene>
    <name evidence="3" type="ORF">RPIT_11600</name>
</gene>
<dbReference type="Pfam" id="PF04203">
    <property type="entry name" value="Sortase"/>
    <property type="match status" value="1"/>
</dbReference>
<accession>A0A1Q2CJ51</accession>